<comment type="caution">
    <text evidence="1">The sequence shown here is derived from an EMBL/GenBank/DDBJ whole genome shotgun (WGS) entry which is preliminary data.</text>
</comment>
<name>X1J0H5_9ZZZZ</name>
<accession>X1J0H5</accession>
<gene>
    <name evidence="1" type="ORF">S03H2_44069</name>
</gene>
<reference evidence="1" key="1">
    <citation type="journal article" date="2014" name="Front. Microbiol.">
        <title>High frequency of phylogenetically diverse reductive dehalogenase-homologous genes in deep subseafloor sedimentary metagenomes.</title>
        <authorList>
            <person name="Kawai M."/>
            <person name="Futagami T."/>
            <person name="Toyoda A."/>
            <person name="Takaki Y."/>
            <person name="Nishi S."/>
            <person name="Hori S."/>
            <person name="Arai W."/>
            <person name="Tsubouchi T."/>
            <person name="Morono Y."/>
            <person name="Uchiyama I."/>
            <person name="Ito T."/>
            <person name="Fujiyama A."/>
            <person name="Inagaki F."/>
            <person name="Takami H."/>
        </authorList>
    </citation>
    <scope>NUCLEOTIDE SEQUENCE</scope>
    <source>
        <strain evidence="1">Expedition CK06-06</strain>
    </source>
</reference>
<dbReference type="AlphaFoldDB" id="X1J0H5"/>
<organism evidence="1">
    <name type="scientific">marine sediment metagenome</name>
    <dbReference type="NCBI Taxonomy" id="412755"/>
    <lineage>
        <taxon>unclassified sequences</taxon>
        <taxon>metagenomes</taxon>
        <taxon>ecological metagenomes</taxon>
    </lineage>
</organism>
<evidence type="ECO:0000313" key="1">
    <source>
        <dbReference type="EMBL" id="GAH74980.1"/>
    </source>
</evidence>
<protein>
    <submittedName>
        <fullName evidence="1">Uncharacterized protein</fullName>
    </submittedName>
</protein>
<proteinExistence type="predicted"/>
<sequence length="64" mass="7423">MIEDFICNYCGEEIDGNFKFRVFVNEYIPGECNIAISCPDCIATWFTETPEEVMTMRIVKMKGE</sequence>
<dbReference type="EMBL" id="BARU01027532">
    <property type="protein sequence ID" value="GAH74980.1"/>
    <property type="molecule type" value="Genomic_DNA"/>
</dbReference>